<accession>A0A6J7T1V9</accession>
<gene>
    <name evidence="1" type="ORF">UFOPK4284_00528</name>
</gene>
<evidence type="ECO:0000313" key="1">
    <source>
        <dbReference type="EMBL" id="CAB5047535.1"/>
    </source>
</evidence>
<dbReference type="AlphaFoldDB" id="A0A6J7T1V9"/>
<dbReference type="EMBL" id="CAFBQE010000025">
    <property type="protein sequence ID" value="CAB5047535.1"/>
    <property type="molecule type" value="Genomic_DNA"/>
</dbReference>
<organism evidence="1">
    <name type="scientific">freshwater metagenome</name>
    <dbReference type="NCBI Taxonomy" id="449393"/>
    <lineage>
        <taxon>unclassified sequences</taxon>
        <taxon>metagenomes</taxon>
        <taxon>ecological metagenomes</taxon>
    </lineage>
</organism>
<reference evidence="1" key="1">
    <citation type="submission" date="2020-05" db="EMBL/GenBank/DDBJ databases">
        <authorList>
            <person name="Chiriac C."/>
            <person name="Salcher M."/>
            <person name="Ghai R."/>
            <person name="Kavagutti S V."/>
        </authorList>
    </citation>
    <scope>NUCLEOTIDE SEQUENCE</scope>
</reference>
<protein>
    <submittedName>
        <fullName evidence="1">Unannotated protein</fullName>
    </submittedName>
</protein>
<name>A0A6J7T1V9_9ZZZZ</name>
<sequence>MIAQGSAVTKATGAATSSANSVSITGLAAETAYNAYVVVKDSAGNISGVSTVSLTTLTDLEAPLLSSVSASNLDDSQATLNFTTSEAGTYYYLVLAAADGAPADAAVVIAQGSAVAKATAVATSGAQSLAIIGLGVNSFYTAYVIVVDGAGNASTIYTVTFKTTDPNTKKTVVNKREKPSPENVIPINEEIQYNDQILANILQLQLLIQSYEDKRTFESLVSQETNSIINPETQLGYIFREQLIKEKGLDSFAELVSISKNLNEIEFSKAFERIYGQSFIRWYVQTAAPKMLSEFELISPSSNLRRLIDFSSGPSAATQKGVLKQEKEVLQKSLVELVQDSLIAYGGSTKLALFLDSANSASYKSRPLTAFRLIYGYTFQQWYKQVGKFDLQTNLGIGHLQSPNLKMNKDPIDFKQTETASNLSFGTKENLREGTEYA</sequence>
<proteinExistence type="predicted"/>